<name>A0A4Q7NLV0_9BURK</name>
<evidence type="ECO:0000256" key="1">
    <source>
        <dbReference type="SAM" id="SignalP"/>
    </source>
</evidence>
<comment type="caution">
    <text evidence="2">The sequence shown here is derived from an EMBL/GenBank/DDBJ whole genome shotgun (WGS) entry which is preliminary data.</text>
</comment>
<dbReference type="Proteomes" id="UP000292445">
    <property type="component" value="Unassembled WGS sequence"/>
</dbReference>
<dbReference type="PANTHER" id="PTHR40590">
    <property type="entry name" value="CYTOPLASMIC PROTEIN-RELATED"/>
    <property type="match status" value="1"/>
</dbReference>
<dbReference type="PANTHER" id="PTHR40590:SF1">
    <property type="entry name" value="CYTOPLASMIC PROTEIN"/>
    <property type="match status" value="1"/>
</dbReference>
<organism evidence="2 3">
    <name type="scientific">Pigmentiphaga kullae</name>
    <dbReference type="NCBI Taxonomy" id="151784"/>
    <lineage>
        <taxon>Bacteria</taxon>
        <taxon>Pseudomonadati</taxon>
        <taxon>Pseudomonadota</taxon>
        <taxon>Betaproteobacteria</taxon>
        <taxon>Burkholderiales</taxon>
        <taxon>Alcaligenaceae</taxon>
        <taxon>Pigmentiphaga</taxon>
    </lineage>
</organism>
<gene>
    <name evidence="2" type="ORF">EV675_1982</name>
</gene>
<reference evidence="2 3" key="1">
    <citation type="submission" date="2019-02" db="EMBL/GenBank/DDBJ databases">
        <title>Genomic Encyclopedia of Type Strains, Phase IV (KMG-IV): sequencing the most valuable type-strain genomes for metagenomic binning, comparative biology and taxonomic classification.</title>
        <authorList>
            <person name="Goeker M."/>
        </authorList>
    </citation>
    <scope>NUCLEOTIDE SEQUENCE [LARGE SCALE GENOMIC DNA]</scope>
    <source>
        <strain evidence="2 3">K24</strain>
    </source>
</reference>
<dbReference type="InterPro" id="IPR002816">
    <property type="entry name" value="TraB/PrgY/GumN_fam"/>
</dbReference>
<accession>A0A4Q7NLV0</accession>
<evidence type="ECO:0000313" key="3">
    <source>
        <dbReference type="Proteomes" id="UP000292445"/>
    </source>
</evidence>
<feature type="chain" id="PRO_5020281722" description="TraB family protein" evidence="1">
    <location>
        <begin position="39"/>
        <end position="334"/>
    </location>
</feature>
<evidence type="ECO:0000313" key="2">
    <source>
        <dbReference type="EMBL" id="RZS85952.1"/>
    </source>
</evidence>
<evidence type="ECO:0008006" key="4">
    <source>
        <dbReference type="Google" id="ProtNLM"/>
    </source>
</evidence>
<dbReference type="AlphaFoldDB" id="A0A4Q7NLV0"/>
<dbReference type="InterPro" id="IPR047111">
    <property type="entry name" value="YbaP-like"/>
</dbReference>
<sequence>MGLHSRPPCRSMPGLWSALRSLLLALACAAGVPAFASAQPGAAQREDEPPVEAWRQWRSVLFRVQAPAAAPDAAGGAAAESVNFIFGTIHFGDPRELALDTGVMREAMSHTRILVNEVANDAHWDASKERYRLLADQAGLPGLIGPQAYAELQRLLPAVPPALLHRLKPWAALALLEARGEVAGEQTLDRRLERWAADMQLRTEHLETLDEQLAALDCVPSAEQALVLKQRLQTPWLFSEQSARVLEYYRNRNLAAWLDEIDAMVGLDARARPIEDRARRCLIEARNERWLPRLDELLRRGGMFVAVGAIHLTGAAGLLERLRQRGFLIVAEPL</sequence>
<feature type="signal peptide" evidence="1">
    <location>
        <begin position="1"/>
        <end position="38"/>
    </location>
</feature>
<protein>
    <recommendedName>
        <fullName evidence="4">TraB family protein</fullName>
    </recommendedName>
</protein>
<dbReference type="EMBL" id="SGXC01000001">
    <property type="protein sequence ID" value="RZS85952.1"/>
    <property type="molecule type" value="Genomic_DNA"/>
</dbReference>
<keyword evidence="1" id="KW-0732">Signal</keyword>
<proteinExistence type="predicted"/>
<dbReference type="Pfam" id="PF01963">
    <property type="entry name" value="TraB_PrgY_gumN"/>
    <property type="match status" value="1"/>
</dbReference>
<keyword evidence="3" id="KW-1185">Reference proteome</keyword>
<dbReference type="CDD" id="cd14789">
    <property type="entry name" value="Tiki"/>
    <property type="match status" value="1"/>
</dbReference>